<evidence type="ECO:0000313" key="12">
    <source>
        <dbReference type="Proteomes" id="UP001054846"/>
    </source>
</evidence>
<feature type="domain" description="Type II secretion system protein GspF" evidence="10">
    <location>
        <begin position="279"/>
        <end position="401"/>
    </location>
</feature>
<sequence length="410" mass="45127">MPQFKYRVRDYRGTAIEETVEADSAVTLRARLREQGMYVLQIAEVQPSALQGAFSLEALQTATTRITIRDKSLFARQLAAMTSAGVSLVRSLTVLEEQSTNRKLKKVLTQVSFDVQQGSSLAASMRKFPQAFDNLFVAMIQAGEAGGLLDQVLDRLSKLLEDQDRLQRQVRSALAYPVTVLILAVIIFLAMVTFILPVFKDIFKQLGGELPAFTQTLMGLSELLQNPFAWAFLIIAGGGITWLYRRYNNSPGGRRVVDRIKLALPLFGDLIQKASVARFCRTFGSLVRSGVPILSALEIVRDTAGNAVIADAVDEARRVIREGSLISPTLKKEKAFPPMAVQMISVGEESGELDSMLMKVADFYESEVEQAVKALTSLLEPIMIVVLGGLVGSVILAMYLPLFTVFDLIK</sequence>
<dbReference type="InterPro" id="IPR003004">
    <property type="entry name" value="GspF/PilC"/>
</dbReference>
<feature type="transmembrane region" description="Helical" evidence="9">
    <location>
        <begin position="228"/>
        <end position="245"/>
    </location>
</feature>
<feature type="domain" description="Type II secretion system protein GspF" evidence="10">
    <location>
        <begin position="74"/>
        <end position="197"/>
    </location>
</feature>
<evidence type="ECO:0000256" key="3">
    <source>
        <dbReference type="ARBA" id="ARBA00022448"/>
    </source>
</evidence>
<keyword evidence="6 9" id="KW-1133">Transmembrane helix</keyword>
<comment type="subcellular location">
    <subcellularLocation>
        <location evidence="1 8">Cell membrane</location>
        <topology evidence="1 8">Multi-pass membrane protein</topology>
    </subcellularLocation>
</comment>
<evidence type="ECO:0000313" key="11">
    <source>
        <dbReference type="EMBL" id="UFP96496.1"/>
    </source>
</evidence>
<dbReference type="InterPro" id="IPR042094">
    <property type="entry name" value="T2SS_GspF_sf"/>
</dbReference>
<keyword evidence="12" id="KW-1185">Reference proteome</keyword>
<protein>
    <submittedName>
        <fullName evidence="11">Type II secretion system F family protein</fullName>
    </submittedName>
</protein>
<evidence type="ECO:0000256" key="8">
    <source>
        <dbReference type="RuleBase" id="RU003923"/>
    </source>
</evidence>
<keyword evidence="7 9" id="KW-0472">Membrane</keyword>
<evidence type="ECO:0000256" key="6">
    <source>
        <dbReference type="ARBA" id="ARBA00022989"/>
    </source>
</evidence>
<evidence type="ECO:0000256" key="1">
    <source>
        <dbReference type="ARBA" id="ARBA00004651"/>
    </source>
</evidence>
<gene>
    <name evidence="11" type="ORF">ISF26_09905</name>
</gene>
<keyword evidence="4" id="KW-1003">Cell membrane</keyword>
<dbReference type="PANTHER" id="PTHR30012:SF0">
    <property type="entry name" value="TYPE II SECRETION SYSTEM PROTEIN F-RELATED"/>
    <property type="match status" value="1"/>
</dbReference>
<dbReference type="RefSeq" id="WP_230843734.1">
    <property type="nucleotide sequence ID" value="NZ_CP063845.1"/>
</dbReference>
<keyword evidence="5 8" id="KW-0812">Transmembrane</keyword>
<dbReference type="Pfam" id="PF00482">
    <property type="entry name" value="T2SSF"/>
    <property type="match status" value="2"/>
</dbReference>
<evidence type="ECO:0000256" key="2">
    <source>
        <dbReference type="ARBA" id="ARBA00005745"/>
    </source>
</evidence>
<organism evidence="11 12">
    <name type="scientific">Gloeobacter morelensis MG652769</name>
    <dbReference type="NCBI Taxonomy" id="2781736"/>
    <lineage>
        <taxon>Bacteria</taxon>
        <taxon>Bacillati</taxon>
        <taxon>Cyanobacteriota</taxon>
        <taxon>Cyanophyceae</taxon>
        <taxon>Gloeobacterales</taxon>
        <taxon>Gloeobacteraceae</taxon>
        <taxon>Gloeobacter</taxon>
        <taxon>Gloeobacter morelensis</taxon>
    </lineage>
</organism>
<feature type="transmembrane region" description="Helical" evidence="9">
    <location>
        <begin position="174"/>
        <end position="199"/>
    </location>
</feature>
<evidence type="ECO:0000256" key="5">
    <source>
        <dbReference type="ARBA" id="ARBA00022692"/>
    </source>
</evidence>
<proteinExistence type="inferred from homology"/>
<evidence type="ECO:0000256" key="4">
    <source>
        <dbReference type="ARBA" id="ARBA00022475"/>
    </source>
</evidence>
<evidence type="ECO:0000256" key="9">
    <source>
        <dbReference type="SAM" id="Phobius"/>
    </source>
</evidence>
<dbReference type="PANTHER" id="PTHR30012">
    <property type="entry name" value="GENERAL SECRETION PATHWAY PROTEIN"/>
    <property type="match status" value="1"/>
</dbReference>
<keyword evidence="3 8" id="KW-0813">Transport</keyword>
<dbReference type="PROSITE" id="PS00874">
    <property type="entry name" value="T2SP_F"/>
    <property type="match status" value="1"/>
</dbReference>
<evidence type="ECO:0000256" key="7">
    <source>
        <dbReference type="ARBA" id="ARBA00023136"/>
    </source>
</evidence>
<dbReference type="Gene3D" id="1.20.81.30">
    <property type="entry name" value="Type II secretion system (T2SS), domain F"/>
    <property type="match status" value="2"/>
</dbReference>
<reference evidence="11 12" key="1">
    <citation type="journal article" date="2021" name="Genome Biol. Evol.">
        <title>Complete Genome Sequencing of a Novel Gloeobacter Species from a Waterfall Cave in Mexico.</title>
        <authorList>
            <person name="Saw J.H."/>
            <person name="Cardona T."/>
            <person name="Montejano G."/>
        </authorList>
    </citation>
    <scope>NUCLEOTIDE SEQUENCE [LARGE SCALE GENOMIC DNA]</scope>
    <source>
        <strain evidence="11">MG652769</strain>
    </source>
</reference>
<name>A0ABY3PS08_9CYAN</name>
<dbReference type="EMBL" id="CP063845">
    <property type="protein sequence ID" value="UFP96496.1"/>
    <property type="molecule type" value="Genomic_DNA"/>
</dbReference>
<dbReference type="Proteomes" id="UP001054846">
    <property type="component" value="Chromosome"/>
</dbReference>
<evidence type="ECO:0000259" key="10">
    <source>
        <dbReference type="Pfam" id="PF00482"/>
    </source>
</evidence>
<dbReference type="InterPro" id="IPR001992">
    <property type="entry name" value="T2SS_GspF/T4SS_PilC_CS"/>
</dbReference>
<feature type="transmembrane region" description="Helical" evidence="9">
    <location>
        <begin position="382"/>
        <end position="406"/>
    </location>
</feature>
<accession>A0ABY3PS08</accession>
<comment type="similarity">
    <text evidence="2 8">Belongs to the GSP F family.</text>
</comment>
<dbReference type="PRINTS" id="PR00812">
    <property type="entry name" value="BCTERIALGSPF"/>
</dbReference>
<dbReference type="InterPro" id="IPR018076">
    <property type="entry name" value="T2SS_GspF_dom"/>
</dbReference>